<feature type="non-terminal residue" evidence="2">
    <location>
        <position position="78"/>
    </location>
</feature>
<organism evidence="2 3">
    <name type="scientific">Thalassiosira oceanica</name>
    <name type="common">Marine diatom</name>
    <dbReference type="NCBI Taxonomy" id="159749"/>
    <lineage>
        <taxon>Eukaryota</taxon>
        <taxon>Sar</taxon>
        <taxon>Stramenopiles</taxon>
        <taxon>Ochrophyta</taxon>
        <taxon>Bacillariophyta</taxon>
        <taxon>Coscinodiscophyceae</taxon>
        <taxon>Thalassiosirophycidae</taxon>
        <taxon>Thalassiosirales</taxon>
        <taxon>Thalassiosiraceae</taxon>
        <taxon>Thalassiosira</taxon>
    </lineage>
</organism>
<feature type="compositionally biased region" description="Basic and acidic residues" evidence="1">
    <location>
        <begin position="13"/>
        <end position="35"/>
    </location>
</feature>
<evidence type="ECO:0000256" key="1">
    <source>
        <dbReference type="SAM" id="MobiDB-lite"/>
    </source>
</evidence>
<reference evidence="2 3" key="1">
    <citation type="journal article" date="2012" name="Genome Biol.">
        <title>Genome and low-iron response of an oceanic diatom adapted to chronic iron limitation.</title>
        <authorList>
            <person name="Lommer M."/>
            <person name="Specht M."/>
            <person name="Roy A.S."/>
            <person name="Kraemer L."/>
            <person name="Andreson R."/>
            <person name="Gutowska M.A."/>
            <person name="Wolf J."/>
            <person name="Bergner S.V."/>
            <person name="Schilhabel M.B."/>
            <person name="Klostermeier U.C."/>
            <person name="Beiko R.G."/>
            <person name="Rosenstiel P."/>
            <person name="Hippler M."/>
            <person name="Laroche J."/>
        </authorList>
    </citation>
    <scope>NUCLEOTIDE SEQUENCE [LARGE SCALE GENOMIC DNA]</scope>
    <source>
        <strain evidence="2 3">CCMP1005</strain>
    </source>
</reference>
<accession>K0RJ28</accession>
<name>K0RJ28_THAOC</name>
<dbReference type="EMBL" id="AGNL01038276">
    <property type="protein sequence ID" value="EJK53200.1"/>
    <property type="molecule type" value="Genomic_DNA"/>
</dbReference>
<protein>
    <submittedName>
        <fullName evidence="2">Uncharacterized protein</fullName>
    </submittedName>
</protein>
<sequence length="78" mass="8317">MDRPPKPYRPHHAPPEIEGERREEETDGSAHDGRPRRGPVLRGAAPSRAAFVASGPASTARLAVVGRVSPPRGPPAPR</sequence>
<proteinExistence type="predicted"/>
<dbReference type="Proteomes" id="UP000266841">
    <property type="component" value="Unassembled WGS sequence"/>
</dbReference>
<dbReference type="AlphaFoldDB" id="K0RJ28"/>
<feature type="compositionally biased region" description="Basic residues" evidence="1">
    <location>
        <begin position="1"/>
        <end position="12"/>
    </location>
</feature>
<keyword evidence="3" id="KW-1185">Reference proteome</keyword>
<gene>
    <name evidence="2" type="ORF">THAOC_27415</name>
</gene>
<feature type="region of interest" description="Disordered" evidence="1">
    <location>
        <begin position="1"/>
        <end position="45"/>
    </location>
</feature>
<comment type="caution">
    <text evidence="2">The sequence shown here is derived from an EMBL/GenBank/DDBJ whole genome shotgun (WGS) entry which is preliminary data.</text>
</comment>
<evidence type="ECO:0000313" key="3">
    <source>
        <dbReference type="Proteomes" id="UP000266841"/>
    </source>
</evidence>
<evidence type="ECO:0000313" key="2">
    <source>
        <dbReference type="EMBL" id="EJK53200.1"/>
    </source>
</evidence>